<keyword evidence="1" id="KW-0732">Signal</keyword>
<sequence>MHFLNNILNTVIGIVAFSTLASATLDPAISHSTGQYFLHPGCKPATITKGIQAAECGYNTRTHDKQTFAMFTIDHQWDNNHGAPYGTCRAYTCSVPVLSELIPDPDRTMFFWDDEVKATEGVGTDCIKDPHDGSCGCERSSDGKFFDLKNNCV</sequence>
<protein>
    <submittedName>
        <fullName evidence="2">Small secreted protein 1</fullName>
    </submittedName>
</protein>
<proteinExistence type="evidence at transcript level"/>
<evidence type="ECO:0000256" key="1">
    <source>
        <dbReference type="SAM" id="SignalP"/>
    </source>
</evidence>
<dbReference type="EMBL" id="MW387955">
    <property type="protein sequence ID" value="QRZ04356.1"/>
    <property type="molecule type" value="mRNA"/>
</dbReference>
<accession>A0A895GBY4</accession>
<feature type="signal peptide" evidence="1">
    <location>
        <begin position="1"/>
        <end position="23"/>
    </location>
</feature>
<name>A0A895GBY4_9HELO</name>
<dbReference type="AlphaFoldDB" id="A0A895GBY4"/>
<organism evidence="2">
    <name type="scientific">Ciboria carunculoides</name>
    <dbReference type="NCBI Taxonomy" id="984308"/>
    <lineage>
        <taxon>Eukaryota</taxon>
        <taxon>Fungi</taxon>
        <taxon>Dikarya</taxon>
        <taxon>Ascomycota</taxon>
        <taxon>Pezizomycotina</taxon>
        <taxon>Leotiomycetes</taxon>
        <taxon>Helotiales</taxon>
        <taxon>Sclerotiniaceae</taxon>
        <taxon>Ciboria</taxon>
    </lineage>
</organism>
<feature type="chain" id="PRO_5032950599" evidence="1">
    <location>
        <begin position="24"/>
        <end position="153"/>
    </location>
</feature>
<reference evidence="2" key="1">
    <citation type="submission" date="2020-12" db="EMBL/GenBank/DDBJ databases">
        <authorList>
            <person name="Lv Z."/>
        </authorList>
    </citation>
    <scope>NUCLEOTIDE SEQUENCE</scope>
</reference>
<dbReference type="PANTHER" id="PTHR35396">
    <property type="entry name" value="SMALL SECRETED PROTEIN"/>
    <property type="match status" value="1"/>
</dbReference>
<dbReference type="PANTHER" id="PTHR35396:SF1">
    <property type="entry name" value="SMALL SECRETED PROTEIN"/>
    <property type="match status" value="1"/>
</dbReference>
<evidence type="ECO:0000313" key="2">
    <source>
        <dbReference type="EMBL" id="QRZ04356.1"/>
    </source>
</evidence>